<accession>A0A644ZEX2</accession>
<dbReference type="EMBL" id="VSSQ01007880">
    <property type="protein sequence ID" value="MPM37253.1"/>
    <property type="molecule type" value="Genomic_DNA"/>
</dbReference>
<evidence type="ECO:0000313" key="2">
    <source>
        <dbReference type="EMBL" id="MPM37253.1"/>
    </source>
</evidence>
<dbReference type="NCBIfam" id="NF033563">
    <property type="entry name" value="transpos_IS30"/>
    <property type="match status" value="1"/>
</dbReference>
<name>A0A644ZEX2_9ZZZZ</name>
<dbReference type="InterPro" id="IPR001584">
    <property type="entry name" value="Integrase_cat-core"/>
</dbReference>
<dbReference type="GO" id="GO:0003676">
    <property type="term" value="F:nucleic acid binding"/>
    <property type="evidence" value="ECO:0007669"/>
    <property type="project" value="InterPro"/>
</dbReference>
<dbReference type="InterPro" id="IPR053392">
    <property type="entry name" value="Transposase_IS30-like"/>
</dbReference>
<dbReference type="InterPro" id="IPR051917">
    <property type="entry name" value="Transposase-Integrase"/>
</dbReference>
<sequence length="439" mass="50621">MESKYERYTYETIDRIANSLVICNSASEASRDLGIDVSGLIKHIKKYRVLKESSGRNKCALKQTCKKRNEACTKCRFITLYNQKKACASCKINCNEVCKDYTKVPTCKRISKWPYVCNGCIKKERCNLCKFIYDPSDVWKVVLDNRSKPRKGSHATEEEFVRLSKLLSPLIKEKHQSLPQIFQTHKVEIRWSYVSILSFIDQGLIPGIKNIDLTKRVRYPKNYKKKTNVPSNAAFISRRTYDDFVVFISENPFLEVVEMDTVLSTRESNVCLLTLLFRKSNFMLAFLLPRKTSQEVKKVFQVMRRNLKEEVFTAAFRVILTDNGSEFANPIDIEFDEQGIKTTSLFYCDPGKSGQKGKIEKNHVELRKIFPKGTDFSIYTQEDINMALRHINSEPRAILNGSCPGKIAQVFIDPEVMTLIDHKTINPDEVLVHPSLFKK</sequence>
<gene>
    <name evidence="2" type="ORF">SDC9_83860</name>
</gene>
<evidence type="ECO:0000259" key="1">
    <source>
        <dbReference type="PROSITE" id="PS50994"/>
    </source>
</evidence>
<dbReference type="PROSITE" id="PS50994">
    <property type="entry name" value="INTEGRASE"/>
    <property type="match status" value="1"/>
</dbReference>
<organism evidence="2">
    <name type="scientific">bioreactor metagenome</name>
    <dbReference type="NCBI Taxonomy" id="1076179"/>
    <lineage>
        <taxon>unclassified sequences</taxon>
        <taxon>metagenomes</taxon>
        <taxon>ecological metagenomes</taxon>
    </lineage>
</organism>
<dbReference type="GO" id="GO:0004803">
    <property type="term" value="F:transposase activity"/>
    <property type="evidence" value="ECO:0007669"/>
    <property type="project" value="TreeGrafter"/>
</dbReference>
<dbReference type="InterPro" id="IPR036397">
    <property type="entry name" value="RNaseH_sf"/>
</dbReference>
<dbReference type="GO" id="GO:0032196">
    <property type="term" value="P:transposition"/>
    <property type="evidence" value="ECO:0007669"/>
    <property type="project" value="TreeGrafter"/>
</dbReference>
<dbReference type="Gene3D" id="3.30.420.10">
    <property type="entry name" value="Ribonuclease H-like superfamily/Ribonuclease H"/>
    <property type="match status" value="1"/>
</dbReference>
<dbReference type="AlphaFoldDB" id="A0A644ZEX2"/>
<protein>
    <recommendedName>
        <fullName evidence="1">Integrase catalytic domain-containing protein</fullName>
    </recommendedName>
</protein>
<dbReference type="GO" id="GO:0005829">
    <property type="term" value="C:cytosol"/>
    <property type="evidence" value="ECO:0007669"/>
    <property type="project" value="TreeGrafter"/>
</dbReference>
<dbReference type="PANTHER" id="PTHR10948">
    <property type="entry name" value="TRANSPOSASE"/>
    <property type="match status" value="1"/>
</dbReference>
<feature type="domain" description="Integrase catalytic" evidence="1">
    <location>
        <begin position="248"/>
        <end position="412"/>
    </location>
</feature>
<dbReference type="SUPFAM" id="SSF53098">
    <property type="entry name" value="Ribonuclease H-like"/>
    <property type="match status" value="1"/>
</dbReference>
<dbReference type="PANTHER" id="PTHR10948:SF23">
    <property type="entry name" value="TRANSPOSASE INSI FOR INSERTION SEQUENCE ELEMENT IS30A-RELATED"/>
    <property type="match status" value="1"/>
</dbReference>
<proteinExistence type="predicted"/>
<dbReference type="InterPro" id="IPR012337">
    <property type="entry name" value="RNaseH-like_sf"/>
</dbReference>
<dbReference type="GO" id="GO:0015074">
    <property type="term" value="P:DNA integration"/>
    <property type="evidence" value="ECO:0007669"/>
    <property type="project" value="InterPro"/>
</dbReference>
<comment type="caution">
    <text evidence="2">The sequence shown here is derived from an EMBL/GenBank/DDBJ whole genome shotgun (WGS) entry which is preliminary data.</text>
</comment>
<reference evidence="2" key="1">
    <citation type="submission" date="2019-08" db="EMBL/GenBank/DDBJ databases">
        <authorList>
            <person name="Kucharzyk K."/>
            <person name="Murdoch R.W."/>
            <person name="Higgins S."/>
            <person name="Loffler F."/>
        </authorList>
    </citation>
    <scope>NUCLEOTIDE SEQUENCE</scope>
</reference>